<dbReference type="AlphaFoldDB" id="A0AAC8XL27"/>
<sequence>MKPLVESQNAISLLDTLENITAVWLYRNYLDVALSDLKKFPNTSGRGNLQPILDRDENNWRSQNVPKELVETVKAVYSDSLTELDCACLFWFVRNSLFFYLGLEKREDVILWKYENLMFEPEKHFSQLSDKLKVDLLDYDFSKIFSKSSIKKESGTKLNDEVERLCQTLMTKLDARCVS</sequence>
<dbReference type="EMBL" id="CP013928">
    <property type="protein sequence ID" value="AMJ79307.1"/>
    <property type="molecule type" value="Genomic_DNA"/>
</dbReference>
<name>A0AAC8XL27_9ALTE</name>
<proteinExistence type="predicted"/>
<protein>
    <submittedName>
        <fullName evidence="1">Uncharacterized protein</fullName>
    </submittedName>
</protein>
<accession>A0AAC8XL27</accession>
<dbReference type="SUPFAM" id="SSF52540">
    <property type="entry name" value="P-loop containing nucleoside triphosphate hydrolases"/>
    <property type="match status" value="1"/>
</dbReference>
<organism evidence="1 2">
    <name type="scientific">Alteromonas mediterranea</name>
    <dbReference type="NCBI Taxonomy" id="314275"/>
    <lineage>
        <taxon>Bacteria</taxon>
        <taxon>Pseudomonadati</taxon>
        <taxon>Pseudomonadota</taxon>
        <taxon>Gammaproteobacteria</taxon>
        <taxon>Alteromonadales</taxon>
        <taxon>Alteromonadaceae</taxon>
        <taxon>Alteromonas/Salinimonas group</taxon>
        <taxon>Alteromonas</taxon>
    </lineage>
</organism>
<evidence type="ECO:0000313" key="1">
    <source>
        <dbReference type="EMBL" id="AMJ79307.1"/>
    </source>
</evidence>
<evidence type="ECO:0000313" key="2">
    <source>
        <dbReference type="Proteomes" id="UP000061468"/>
    </source>
</evidence>
<dbReference type="Gene3D" id="3.40.50.300">
    <property type="entry name" value="P-loop containing nucleotide triphosphate hydrolases"/>
    <property type="match status" value="1"/>
</dbReference>
<gene>
    <name evidence="1" type="ORF">AV942_13905</name>
</gene>
<reference evidence="1 2" key="1">
    <citation type="submission" date="2015-12" db="EMBL/GenBank/DDBJ databases">
        <title>Intraspecies pangenome expansion in the marine bacterium Alteromonas.</title>
        <authorList>
            <person name="Lopez-Perez M."/>
            <person name="Rodriguez-Valera F."/>
        </authorList>
    </citation>
    <scope>NUCLEOTIDE SEQUENCE [LARGE SCALE GENOMIC DNA]</scope>
    <source>
        <strain evidence="1 2">UM8</strain>
    </source>
</reference>
<dbReference type="InterPro" id="IPR027417">
    <property type="entry name" value="P-loop_NTPase"/>
</dbReference>
<dbReference type="Proteomes" id="UP000061468">
    <property type="component" value="Chromosome"/>
</dbReference>